<proteinExistence type="predicted"/>
<accession>A0A8T2Q596</accession>
<dbReference type="PANTHER" id="PTHR11439">
    <property type="entry name" value="GAG-POL-RELATED RETROTRANSPOSON"/>
    <property type="match status" value="1"/>
</dbReference>
<dbReference type="OrthoDB" id="1422441at2759"/>
<organism evidence="1 2">
    <name type="scientific">Ceratopteris richardii</name>
    <name type="common">Triangle waterfern</name>
    <dbReference type="NCBI Taxonomy" id="49495"/>
    <lineage>
        <taxon>Eukaryota</taxon>
        <taxon>Viridiplantae</taxon>
        <taxon>Streptophyta</taxon>
        <taxon>Embryophyta</taxon>
        <taxon>Tracheophyta</taxon>
        <taxon>Polypodiopsida</taxon>
        <taxon>Polypodiidae</taxon>
        <taxon>Polypodiales</taxon>
        <taxon>Pteridineae</taxon>
        <taxon>Pteridaceae</taxon>
        <taxon>Parkerioideae</taxon>
        <taxon>Ceratopteris</taxon>
    </lineage>
</organism>
<evidence type="ECO:0000313" key="2">
    <source>
        <dbReference type="Proteomes" id="UP000825935"/>
    </source>
</evidence>
<dbReference type="CDD" id="cd09272">
    <property type="entry name" value="RNase_HI_RT_Ty1"/>
    <property type="match status" value="1"/>
</dbReference>
<gene>
    <name evidence="1" type="ORF">KP509_38G061700</name>
</gene>
<dbReference type="Proteomes" id="UP000825935">
    <property type="component" value="Chromosome 38"/>
</dbReference>
<keyword evidence="2" id="KW-1185">Reference proteome</keyword>
<evidence type="ECO:0000313" key="1">
    <source>
        <dbReference type="EMBL" id="KAH7278879.1"/>
    </source>
</evidence>
<reference evidence="1" key="1">
    <citation type="submission" date="2021-08" db="EMBL/GenBank/DDBJ databases">
        <title>WGS assembly of Ceratopteris richardii.</title>
        <authorList>
            <person name="Marchant D.B."/>
            <person name="Chen G."/>
            <person name="Jenkins J."/>
            <person name="Shu S."/>
            <person name="Leebens-Mack J."/>
            <person name="Grimwood J."/>
            <person name="Schmutz J."/>
            <person name="Soltis P."/>
            <person name="Soltis D."/>
            <person name="Chen Z.-H."/>
        </authorList>
    </citation>
    <scope>NUCLEOTIDE SEQUENCE</scope>
    <source>
        <strain evidence="1">Whitten #5841</strain>
        <tissue evidence="1">Leaf</tissue>
    </source>
</reference>
<sequence length="128" mass="14840">MGGVFMLTSGVVAWFTQKQVAIALSSTKVEFVTLSLTIKEEIWLQTLVKELLPMHDIPQKIMCNKESCIQLASNPKHFEKIKHVDLKYHFIRELVEKKKIHLTYVSMHIMWANLLTKPLTAHIIQTIR</sequence>
<dbReference type="AlphaFoldDB" id="A0A8T2Q596"/>
<evidence type="ECO:0008006" key="3">
    <source>
        <dbReference type="Google" id="ProtNLM"/>
    </source>
</evidence>
<dbReference type="EMBL" id="CM035443">
    <property type="protein sequence ID" value="KAH7278879.1"/>
    <property type="molecule type" value="Genomic_DNA"/>
</dbReference>
<comment type="caution">
    <text evidence="1">The sequence shown here is derived from an EMBL/GenBank/DDBJ whole genome shotgun (WGS) entry which is preliminary data.</text>
</comment>
<protein>
    <recommendedName>
        <fullName evidence="3">Copia protein</fullName>
    </recommendedName>
</protein>
<name>A0A8T2Q596_CERRI</name>